<reference evidence="1 2" key="1">
    <citation type="journal article" date="2022" name="Plant J.">
        <title>Chromosome-level genome of Camellia lanceoleosa provides a valuable resource for understanding genome evolution and self-incompatibility.</title>
        <authorList>
            <person name="Gong W."/>
            <person name="Xiao S."/>
            <person name="Wang L."/>
            <person name="Liao Z."/>
            <person name="Chang Y."/>
            <person name="Mo W."/>
            <person name="Hu G."/>
            <person name="Li W."/>
            <person name="Zhao G."/>
            <person name="Zhu H."/>
            <person name="Hu X."/>
            <person name="Ji K."/>
            <person name="Xiang X."/>
            <person name="Song Q."/>
            <person name="Yuan D."/>
            <person name="Jin S."/>
            <person name="Zhang L."/>
        </authorList>
    </citation>
    <scope>NUCLEOTIDE SEQUENCE [LARGE SCALE GENOMIC DNA]</scope>
    <source>
        <strain evidence="1">SQ_2022a</strain>
    </source>
</reference>
<evidence type="ECO:0000313" key="2">
    <source>
        <dbReference type="Proteomes" id="UP001060215"/>
    </source>
</evidence>
<keyword evidence="2" id="KW-1185">Reference proteome</keyword>
<evidence type="ECO:0000313" key="1">
    <source>
        <dbReference type="EMBL" id="KAI7983316.1"/>
    </source>
</evidence>
<sequence>MNLFAKHNGEMEGAILEGGGDFLGKHQGFLVLSRLVNAKKDVKNNVVFVSRNYFSFEKKEALVSCWILEMAWWFTS</sequence>
<name>A0ACC0F7E0_9ERIC</name>
<protein>
    <submittedName>
        <fullName evidence="1">Uncharacterized protein</fullName>
    </submittedName>
</protein>
<comment type="caution">
    <text evidence="1">The sequence shown here is derived from an EMBL/GenBank/DDBJ whole genome shotgun (WGS) entry which is preliminary data.</text>
</comment>
<organism evidence="1 2">
    <name type="scientific">Camellia lanceoleosa</name>
    <dbReference type="NCBI Taxonomy" id="1840588"/>
    <lineage>
        <taxon>Eukaryota</taxon>
        <taxon>Viridiplantae</taxon>
        <taxon>Streptophyta</taxon>
        <taxon>Embryophyta</taxon>
        <taxon>Tracheophyta</taxon>
        <taxon>Spermatophyta</taxon>
        <taxon>Magnoliopsida</taxon>
        <taxon>eudicotyledons</taxon>
        <taxon>Gunneridae</taxon>
        <taxon>Pentapetalae</taxon>
        <taxon>asterids</taxon>
        <taxon>Ericales</taxon>
        <taxon>Theaceae</taxon>
        <taxon>Camellia</taxon>
    </lineage>
</organism>
<accession>A0ACC0F7E0</accession>
<dbReference type="EMBL" id="CM045768">
    <property type="protein sequence ID" value="KAI7983316.1"/>
    <property type="molecule type" value="Genomic_DNA"/>
</dbReference>
<proteinExistence type="predicted"/>
<dbReference type="Proteomes" id="UP001060215">
    <property type="component" value="Chromosome 11"/>
</dbReference>
<gene>
    <name evidence="1" type="ORF">LOK49_LG15G02092</name>
</gene>